<evidence type="ECO:0000259" key="6">
    <source>
        <dbReference type="PROSITE" id="PS50089"/>
    </source>
</evidence>
<dbReference type="GO" id="GO:0008270">
    <property type="term" value="F:zinc ion binding"/>
    <property type="evidence" value="ECO:0007669"/>
    <property type="project" value="UniProtKB-KW"/>
</dbReference>
<dbReference type="PANTHER" id="PTHR45931:SF3">
    <property type="entry name" value="RING ZINC FINGER-CONTAINING PROTEIN"/>
    <property type="match status" value="1"/>
</dbReference>
<dbReference type="GO" id="GO:0006511">
    <property type="term" value="P:ubiquitin-dependent protein catabolic process"/>
    <property type="evidence" value="ECO:0007669"/>
    <property type="project" value="TreeGrafter"/>
</dbReference>
<reference evidence="7" key="2">
    <citation type="submission" date="2021-12" db="EMBL/GenBank/DDBJ databases">
        <title>Resequencing data analysis of finger millet.</title>
        <authorList>
            <person name="Hatakeyama M."/>
            <person name="Aluri S."/>
            <person name="Balachadran M.T."/>
            <person name="Sivarajan S.R."/>
            <person name="Poveda L."/>
            <person name="Shimizu-Inatsugi R."/>
            <person name="Schlapbach R."/>
            <person name="Sreeman S.M."/>
            <person name="Shimizu K.K."/>
        </authorList>
    </citation>
    <scope>NUCLEOTIDE SEQUENCE</scope>
</reference>
<dbReference type="EMBL" id="BQKI01000013">
    <property type="protein sequence ID" value="GJN06998.1"/>
    <property type="molecule type" value="Genomic_DNA"/>
</dbReference>
<gene>
    <name evidence="7" type="primary">ga24783</name>
    <name evidence="7" type="ORF">PR202_ga24783</name>
</gene>
<evidence type="ECO:0000313" key="8">
    <source>
        <dbReference type="Proteomes" id="UP001054889"/>
    </source>
</evidence>
<dbReference type="Proteomes" id="UP001054889">
    <property type="component" value="Unassembled WGS sequence"/>
</dbReference>
<evidence type="ECO:0000256" key="4">
    <source>
        <dbReference type="PROSITE-ProRule" id="PRU00175"/>
    </source>
</evidence>
<feature type="domain" description="RING-type" evidence="6">
    <location>
        <begin position="338"/>
        <end position="381"/>
    </location>
</feature>
<dbReference type="SMART" id="SM00184">
    <property type="entry name" value="RING"/>
    <property type="match status" value="1"/>
</dbReference>
<dbReference type="InterPro" id="IPR001841">
    <property type="entry name" value="Znf_RING"/>
</dbReference>
<feature type="region of interest" description="Disordered" evidence="5">
    <location>
        <begin position="14"/>
        <end position="83"/>
    </location>
</feature>
<evidence type="ECO:0000313" key="7">
    <source>
        <dbReference type="EMBL" id="GJN06998.1"/>
    </source>
</evidence>
<dbReference type="InterPro" id="IPR013083">
    <property type="entry name" value="Znf_RING/FYVE/PHD"/>
</dbReference>
<feature type="region of interest" description="Disordered" evidence="5">
    <location>
        <begin position="180"/>
        <end position="199"/>
    </location>
</feature>
<dbReference type="Pfam" id="PF13639">
    <property type="entry name" value="zf-RING_2"/>
    <property type="match status" value="1"/>
</dbReference>
<dbReference type="GO" id="GO:0005634">
    <property type="term" value="C:nucleus"/>
    <property type="evidence" value="ECO:0007669"/>
    <property type="project" value="TreeGrafter"/>
</dbReference>
<organism evidence="7 8">
    <name type="scientific">Eleusine coracana subsp. coracana</name>
    <dbReference type="NCBI Taxonomy" id="191504"/>
    <lineage>
        <taxon>Eukaryota</taxon>
        <taxon>Viridiplantae</taxon>
        <taxon>Streptophyta</taxon>
        <taxon>Embryophyta</taxon>
        <taxon>Tracheophyta</taxon>
        <taxon>Spermatophyta</taxon>
        <taxon>Magnoliopsida</taxon>
        <taxon>Liliopsida</taxon>
        <taxon>Poales</taxon>
        <taxon>Poaceae</taxon>
        <taxon>PACMAD clade</taxon>
        <taxon>Chloridoideae</taxon>
        <taxon>Cynodonteae</taxon>
        <taxon>Eleusininae</taxon>
        <taxon>Eleusine</taxon>
    </lineage>
</organism>
<reference evidence="7" key="1">
    <citation type="journal article" date="2018" name="DNA Res.">
        <title>Multiple hybrid de novo genome assembly of finger millet, an orphan allotetraploid crop.</title>
        <authorList>
            <person name="Hatakeyama M."/>
            <person name="Aluri S."/>
            <person name="Balachadran M.T."/>
            <person name="Sivarajan S.R."/>
            <person name="Patrignani A."/>
            <person name="Gruter S."/>
            <person name="Poveda L."/>
            <person name="Shimizu-Inatsugi R."/>
            <person name="Baeten J."/>
            <person name="Francoijs K.J."/>
            <person name="Nataraja K.N."/>
            <person name="Reddy Y.A.N."/>
            <person name="Phadnis S."/>
            <person name="Ravikumar R.L."/>
            <person name="Schlapbach R."/>
            <person name="Sreeman S.M."/>
            <person name="Shimizu K.K."/>
        </authorList>
    </citation>
    <scope>NUCLEOTIDE SEQUENCE</scope>
</reference>
<keyword evidence="8" id="KW-1185">Reference proteome</keyword>
<sequence>MEVLLKARQRLMEAEAQGLAKPSNNGDDEQPAGVDDGASSKTACNDGSMPNHRRDPNASGPTTTETSINVDSVNQTDDTGPMPMVTDQEILPRMERQLLSEAPLHQRSEEEDTTMMQGAYYHHPVTDPELCNYEDDVVEQPFHYDVITGTWNVLQYYVQANSSSDFDQDYRDYISRLNYQNNQESGGAPTSSSEPSYNVDWFHDTEPAAVLDDDGLDYPPDAPYWEQPVYDQVCDDPLSQPRQFWHFQATEGDDASVDEHIDTLLHMEPYNDDYDQEEEEQVYEDHIIEDDDPAVFTEESHGGGGGFGGVPASAAAIKGLKKQKYDGSSGADGSGSGCVICMRDYKKGKRVVVMPCQYMHRFHGKCLRKWLSHSHLCPLCRHALPTEEQQQEVHASEGV</sequence>
<accession>A0AAV5DA02</accession>
<keyword evidence="1" id="KW-0479">Metal-binding</keyword>
<protein>
    <recommendedName>
        <fullName evidence="6">RING-type domain-containing protein</fullName>
    </recommendedName>
</protein>
<dbReference type="InterPro" id="IPR051834">
    <property type="entry name" value="RING_finger_E3_ligase"/>
</dbReference>
<evidence type="ECO:0000256" key="3">
    <source>
        <dbReference type="ARBA" id="ARBA00022833"/>
    </source>
</evidence>
<dbReference type="Gene3D" id="3.30.40.10">
    <property type="entry name" value="Zinc/RING finger domain, C3HC4 (zinc finger)"/>
    <property type="match status" value="1"/>
</dbReference>
<evidence type="ECO:0000256" key="2">
    <source>
        <dbReference type="ARBA" id="ARBA00022771"/>
    </source>
</evidence>
<comment type="caution">
    <text evidence="7">The sequence shown here is derived from an EMBL/GenBank/DDBJ whole genome shotgun (WGS) entry which is preliminary data.</text>
</comment>
<keyword evidence="3" id="KW-0862">Zinc</keyword>
<keyword evidence="2 4" id="KW-0863">Zinc-finger</keyword>
<dbReference type="PANTHER" id="PTHR45931">
    <property type="entry name" value="SI:CH211-59O9.10"/>
    <property type="match status" value="1"/>
</dbReference>
<feature type="compositionally biased region" description="Polar residues" evidence="5">
    <location>
        <begin position="180"/>
        <end position="196"/>
    </location>
</feature>
<dbReference type="GO" id="GO:0061630">
    <property type="term" value="F:ubiquitin protein ligase activity"/>
    <property type="evidence" value="ECO:0007669"/>
    <property type="project" value="TreeGrafter"/>
</dbReference>
<name>A0AAV5DA02_ELECO</name>
<dbReference type="PROSITE" id="PS50089">
    <property type="entry name" value="ZF_RING_2"/>
    <property type="match status" value="1"/>
</dbReference>
<dbReference type="SUPFAM" id="SSF57850">
    <property type="entry name" value="RING/U-box"/>
    <property type="match status" value="1"/>
</dbReference>
<dbReference type="AlphaFoldDB" id="A0AAV5DA02"/>
<evidence type="ECO:0000256" key="5">
    <source>
        <dbReference type="SAM" id="MobiDB-lite"/>
    </source>
</evidence>
<evidence type="ECO:0000256" key="1">
    <source>
        <dbReference type="ARBA" id="ARBA00022723"/>
    </source>
</evidence>
<feature type="compositionally biased region" description="Polar residues" evidence="5">
    <location>
        <begin position="59"/>
        <end position="78"/>
    </location>
</feature>
<proteinExistence type="predicted"/>